<dbReference type="AlphaFoldDB" id="A0A183FWR6"/>
<dbReference type="WBParaSite" id="HPBE_0001291201-mRNA-1">
    <property type="protein sequence ID" value="HPBE_0001291201-mRNA-1"/>
    <property type="gene ID" value="HPBE_0001291201"/>
</dbReference>
<accession>A0A183FWR6</accession>
<reference evidence="1 2" key="1">
    <citation type="submission" date="2018-11" db="EMBL/GenBank/DDBJ databases">
        <authorList>
            <consortium name="Pathogen Informatics"/>
        </authorList>
    </citation>
    <scope>NUCLEOTIDE SEQUENCE [LARGE SCALE GENOMIC DNA]</scope>
</reference>
<dbReference type="EMBL" id="UZAH01027688">
    <property type="protein sequence ID" value="VDO94112.1"/>
    <property type="molecule type" value="Genomic_DNA"/>
</dbReference>
<sequence length="66" mass="7441">MKLAEKTIGVLQDFALRELEIDEVEKLEVVEEADHKFRPEENYAAVTTPLTSEGTITFSGERTVSE</sequence>
<evidence type="ECO:0000313" key="2">
    <source>
        <dbReference type="Proteomes" id="UP000050761"/>
    </source>
</evidence>
<dbReference type="Proteomes" id="UP000050761">
    <property type="component" value="Unassembled WGS sequence"/>
</dbReference>
<keyword evidence="2" id="KW-1185">Reference proteome</keyword>
<accession>A0A3P8DDB0</accession>
<protein>
    <submittedName>
        <fullName evidence="3">Transcription termination/antitermination protein NusA</fullName>
    </submittedName>
</protein>
<gene>
    <name evidence="1" type="ORF">HPBE_LOCUS12913</name>
</gene>
<evidence type="ECO:0000313" key="1">
    <source>
        <dbReference type="EMBL" id="VDO94112.1"/>
    </source>
</evidence>
<organism evidence="2 3">
    <name type="scientific">Heligmosomoides polygyrus</name>
    <name type="common">Parasitic roundworm</name>
    <dbReference type="NCBI Taxonomy" id="6339"/>
    <lineage>
        <taxon>Eukaryota</taxon>
        <taxon>Metazoa</taxon>
        <taxon>Ecdysozoa</taxon>
        <taxon>Nematoda</taxon>
        <taxon>Chromadorea</taxon>
        <taxon>Rhabditida</taxon>
        <taxon>Rhabditina</taxon>
        <taxon>Rhabditomorpha</taxon>
        <taxon>Strongyloidea</taxon>
        <taxon>Heligmosomidae</taxon>
        <taxon>Heligmosomoides</taxon>
    </lineage>
</organism>
<proteinExistence type="predicted"/>
<reference evidence="3" key="2">
    <citation type="submission" date="2019-09" db="UniProtKB">
        <authorList>
            <consortium name="WormBaseParasite"/>
        </authorList>
    </citation>
    <scope>IDENTIFICATION</scope>
</reference>
<evidence type="ECO:0000313" key="3">
    <source>
        <dbReference type="WBParaSite" id="HPBE_0001291201-mRNA-1"/>
    </source>
</evidence>
<name>A0A183FWR6_HELPZ</name>